<name>A0A835RR55_VANPL</name>
<accession>A0A835RR55</accession>
<proteinExistence type="predicted"/>
<protein>
    <submittedName>
        <fullName evidence="1">Uncharacterized protein</fullName>
    </submittedName>
</protein>
<dbReference type="AlphaFoldDB" id="A0A835RR55"/>
<dbReference type="Proteomes" id="UP000639772">
    <property type="component" value="Unassembled WGS sequence"/>
</dbReference>
<evidence type="ECO:0000313" key="1">
    <source>
        <dbReference type="EMBL" id="KAG0495238.1"/>
    </source>
</evidence>
<dbReference type="EMBL" id="JADCNM010000002">
    <property type="protein sequence ID" value="KAG0495238.1"/>
    <property type="molecule type" value="Genomic_DNA"/>
</dbReference>
<comment type="caution">
    <text evidence="1">The sequence shown here is derived from an EMBL/GenBank/DDBJ whole genome shotgun (WGS) entry which is preliminary data.</text>
</comment>
<gene>
    <name evidence="1" type="ORF">HPP92_006232</name>
</gene>
<organism evidence="1 2">
    <name type="scientific">Vanilla planifolia</name>
    <name type="common">Vanilla</name>
    <dbReference type="NCBI Taxonomy" id="51239"/>
    <lineage>
        <taxon>Eukaryota</taxon>
        <taxon>Viridiplantae</taxon>
        <taxon>Streptophyta</taxon>
        <taxon>Embryophyta</taxon>
        <taxon>Tracheophyta</taxon>
        <taxon>Spermatophyta</taxon>
        <taxon>Magnoliopsida</taxon>
        <taxon>Liliopsida</taxon>
        <taxon>Asparagales</taxon>
        <taxon>Orchidaceae</taxon>
        <taxon>Vanilloideae</taxon>
        <taxon>Vanilleae</taxon>
        <taxon>Vanilla</taxon>
    </lineage>
</organism>
<reference evidence="1 2" key="1">
    <citation type="journal article" date="2020" name="Nat. Food">
        <title>A phased Vanilla planifolia genome enables genetic improvement of flavour and production.</title>
        <authorList>
            <person name="Hasing T."/>
            <person name="Tang H."/>
            <person name="Brym M."/>
            <person name="Khazi F."/>
            <person name="Huang T."/>
            <person name="Chambers A.H."/>
        </authorList>
    </citation>
    <scope>NUCLEOTIDE SEQUENCE [LARGE SCALE GENOMIC DNA]</scope>
    <source>
        <tissue evidence="1">Leaf</tissue>
    </source>
</reference>
<evidence type="ECO:0000313" key="2">
    <source>
        <dbReference type="Proteomes" id="UP000639772"/>
    </source>
</evidence>
<sequence length="72" mass="8551">MDSSIREIKSQESRYLTETQDSDASAFLLHMNWWVSYGDVKYRISKEVFRVFIKGGSDDITRWCELVFVFCE</sequence>